<sequence length="133" mass="15053">MLVFAFAVTTGNFFTHEDLIWKISLAFYPLGIATGLAIGTRQYNLTINDVDNLLELNDWVMDYLAKAWYKIQSSNTQSITLISQKAGKRLLRRLFPSESITINSVNHTLSISGPYRTVHEVEAKLKFGKVSVR</sequence>
<gene>
    <name evidence="2" type="ORF">DC20_10075</name>
</gene>
<dbReference type="EMBL" id="CP012643">
    <property type="protein sequence ID" value="ALI99259.1"/>
    <property type="molecule type" value="Genomic_DNA"/>
</dbReference>
<reference evidence="2 3" key="1">
    <citation type="submission" date="2015-08" db="EMBL/GenBank/DDBJ databases">
        <title>Complete genome sequence of Rufibacter tibetensis strain 1351t, a radiation-resistant bacterium from tibet plateau.</title>
        <authorList>
            <person name="Dai J."/>
        </authorList>
    </citation>
    <scope>NUCLEOTIDE SEQUENCE [LARGE SCALE GENOMIC DNA]</scope>
    <source>
        <strain evidence="2 3">1351</strain>
    </source>
</reference>
<evidence type="ECO:0000313" key="3">
    <source>
        <dbReference type="Proteomes" id="UP000061382"/>
    </source>
</evidence>
<feature type="transmembrane region" description="Helical" evidence="1">
    <location>
        <begin position="20"/>
        <end position="38"/>
    </location>
</feature>
<proteinExistence type="predicted"/>
<dbReference type="Proteomes" id="UP000061382">
    <property type="component" value="Chromosome"/>
</dbReference>
<name>A0A0P0CIP9_9BACT</name>
<organism evidence="2 3">
    <name type="scientific">Rufibacter tibetensis</name>
    <dbReference type="NCBI Taxonomy" id="512763"/>
    <lineage>
        <taxon>Bacteria</taxon>
        <taxon>Pseudomonadati</taxon>
        <taxon>Bacteroidota</taxon>
        <taxon>Cytophagia</taxon>
        <taxon>Cytophagales</taxon>
        <taxon>Hymenobacteraceae</taxon>
        <taxon>Rufibacter</taxon>
    </lineage>
</organism>
<dbReference type="STRING" id="512763.DC20_10075"/>
<protein>
    <submittedName>
        <fullName evidence="2">Uncharacterized protein</fullName>
    </submittedName>
</protein>
<keyword evidence="1" id="KW-1133">Transmembrane helix</keyword>
<keyword evidence="1" id="KW-0472">Membrane</keyword>
<accession>A0A0P0CIP9</accession>
<keyword evidence="3" id="KW-1185">Reference proteome</keyword>
<dbReference type="PATRIC" id="fig|512763.3.peg.2220"/>
<dbReference type="AlphaFoldDB" id="A0A0P0CIP9"/>
<dbReference type="KEGG" id="rti:DC20_10075"/>
<evidence type="ECO:0000313" key="2">
    <source>
        <dbReference type="EMBL" id="ALI99259.1"/>
    </source>
</evidence>
<dbReference type="RefSeq" id="WP_062543720.1">
    <property type="nucleotide sequence ID" value="NZ_CP012643.1"/>
</dbReference>
<keyword evidence="1" id="KW-0812">Transmembrane</keyword>
<evidence type="ECO:0000256" key="1">
    <source>
        <dbReference type="SAM" id="Phobius"/>
    </source>
</evidence>